<comment type="caution">
    <text evidence="2">The sequence shown here is derived from an EMBL/GenBank/DDBJ whole genome shotgun (WGS) entry which is preliminary data.</text>
</comment>
<sequence length="69" mass="7513">MKEQTTTNANTKYRDSSPSTTLRVKITAVSGNEVNANNPEGPGMFAFQRRQIGAENPDLLGGRESDQQS</sequence>
<dbReference type="AlphaFoldDB" id="A0A7W8MPC4"/>
<accession>A0A7W8MPC4</accession>
<keyword evidence="3" id="KW-1185">Reference proteome</keyword>
<evidence type="ECO:0000256" key="1">
    <source>
        <dbReference type="SAM" id="MobiDB-lite"/>
    </source>
</evidence>
<reference evidence="2" key="1">
    <citation type="submission" date="2020-08" db="EMBL/GenBank/DDBJ databases">
        <title>Genomic Encyclopedia of Type Strains, Phase IV (KMG-V): Genome sequencing to study the core and pangenomes of soil and plant-associated prokaryotes.</title>
        <authorList>
            <person name="Whitman W."/>
        </authorList>
    </citation>
    <scope>NUCLEOTIDE SEQUENCE [LARGE SCALE GENOMIC DNA]</scope>
    <source>
        <strain evidence="2">M8UP27</strain>
    </source>
</reference>
<dbReference type="EMBL" id="JACHDY010000001">
    <property type="protein sequence ID" value="MBB5315536.1"/>
    <property type="molecule type" value="Genomic_DNA"/>
</dbReference>
<gene>
    <name evidence="2" type="ORF">HDF09_000186</name>
</gene>
<name>A0A7W8MPC4_9BACT</name>
<evidence type="ECO:0000313" key="2">
    <source>
        <dbReference type="EMBL" id="MBB5315536.1"/>
    </source>
</evidence>
<feature type="region of interest" description="Disordered" evidence="1">
    <location>
        <begin position="1"/>
        <end position="20"/>
    </location>
</feature>
<organism evidence="2 3">
    <name type="scientific">Tunturiibacter empetritectus</name>
    <dbReference type="NCBI Taxonomy" id="3069691"/>
    <lineage>
        <taxon>Bacteria</taxon>
        <taxon>Pseudomonadati</taxon>
        <taxon>Acidobacteriota</taxon>
        <taxon>Terriglobia</taxon>
        <taxon>Terriglobales</taxon>
        <taxon>Acidobacteriaceae</taxon>
        <taxon>Tunturiibacter</taxon>
    </lineage>
</organism>
<protein>
    <submittedName>
        <fullName evidence="2">Uncharacterized protein</fullName>
    </submittedName>
</protein>
<evidence type="ECO:0000313" key="3">
    <source>
        <dbReference type="Proteomes" id="UP000568106"/>
    </source>
</evidence>
<dbReference type="Proteomes" id="UP000568106">
    <property type="component" value="Unassembled WGS sequence"/>
</dbReference>
<proteinExistence type="predicted"/>